<dbReference type="GO" id="GO:0003755">
    <property type="term" value="F:peptidyl-prolyl cis-trans isomerase activity"/>
    <property type="evidence" value="ECO:0007669"/>
    <property type="project" value="UniProtKB-KW"/>
</dbReference>
<dbReference type="InterPro" id="IPR001179">
    <property type="entry name" value="PPIase_FKBP_dom"/>
</dbReference>
<dbReference type="OrthoDB" id="1424215at2"/>
<feature type="domain" description="PPIase FKBP-type" evidence="6">
    <location>
        <begin position="132"/>
        <end position="233"/>
    </location>
</feature>
<comment type="catalytic activity">
    <reaction evidence="1 4">
        <text>[protein]-peptidylproline (omega=180) = [protein]-peptidylproline (omega=0)</text>
        <dbReference type="Rhea" id="RHEA:16237"/>
        <dbReference type="Rhea" id="RHEA-COMP:10747"/>
        <dbReference type="Rhea" id="RHEA-COMP:10748"/>
        <dbReference type="ChEBI" id="CHEBI:83833"/>
        <dbReference type="ChEBI" id="CHEBI:83834"/>
        <dbReference type="EC" id="5.2.1.8"/>
    </reaction>
</comment>
<protein>
    <recommendedName>
        <fullName evidence="2 4">peptidylprolyl isomerase</fullName>
        <ecNumber evidence="2 4">5.2.1.8</ecNumber>
    </recommendedName>
</protein>
<evidence type="ECO:0000313" key="8">
    <source>
        <dbReference type="Proteomes" id="UP000050827"/>
    </source>
</evidence>
<evidence type="ECO:0000256" key="1">
    <source>
        <dbReference type="ARBA" id="ARBA00000971"/>
    </source>
</evidence>
<dbReference type="STRING" id="346185.AAY42_06180"/>
<reference evidence="7 8" key="1">
    <citation type="submission" date="2015-04" db="EMBL/GenBank/DDBJ databases">
        <title>Complete genome of flavobacterium.</title>
        <authorList>
            <person name="Kwon Y.M."/>
            <person name="Kim S.-J."/>
        </authorList>
    </citation>
    <scope>NUCLEOTIDE SEQUENCE [LARGE SCALE GENOMIC DNA]</scope>
    <source>
        <strain evidence="7 8">DK169</strain>
    </source>
</reference>
<feature type="region of interest" description="Disordered" evidence="5">
    <location>
        <begin position="273"/>
        <end position="321"/>
    </location>
</feature>
<dbReference type="InterPro" id="IPR046357">
    <property type="entry name" value="PPIase_dom_sf"/>
</dbReference>
<organism evidence="7 8">
    <name type="scientific">Flagellimonas eckloniae</name>
    <dbReference type="NCBI Taxonomy" id="346185"/>
    <lineage>
        <taxon>Bacteria</taxon>
        <taxon>Pseudomonadati</taxon>
        <taxon>Bacteroidota</taxon>
        <taxon>Flavobacteriia</taxon>
        <taxon>Flavobacteriales</taxon>
        <taxon>Flavobacteriaceae</taxon>
        <taxon>Flagellimonas</taxon>
    </lineage>
</organism>
<proteinExistence type="predicted"/>
<keyword evidence="3 4" id="KW-0697">Rotamase</keyword>
<evidence type="ECO:0000256" key="4">
    <source>
        <dbReference type="PROSITE-ProRule" id="PRU00277"/>
    </source>
</evidence>
<gene>
    <name evidence="7" type="ORF">AAY42_06180</name>
</gene>
<dbReference type="RefSeq" id="WP_139063667.1">
    <property type="nucleotide sequence ID" value="NZ_LCTZ01000002.1"/>
</dbReference>
<dbReference type="AlphaFoldDB" id="A0A0Q1CFJ9"/>
<keyword evidence="8" id="KW-1185">Reference proteome</keyword>
<dbReference type="PROSITE" id="PS50059">
    <property type="entry name" value="FKBP_PPIASE"/>
    <property type="match status" value="1"/>
</dbReference>
<feature type="compositionally biased region" description="Acidic residues" evidence="5">
    <location>
        <begin position="307"/>
        <end position="321"/>
    </location>
</feature>
<evidence type="ECO:0000313" key="7">
    <source>
        <dbReference type="EMBL" id="KQC29524.1"/>
    </source>
</evidence>
<evidence type="ECO:0000256" key="5">
    <source>
        <dbReference type="SAM" id="MobiDB-lite"/>
    </source>
</evidence>
<dbReference type="EC" id="5.2.1.8" evidence="2 4"/>
<dbReference type="PROSITE" id="PS51257">
    <property type="entry name" value="PROKAR_LIPOPROTEIN"/>
    <property type="match status" value="1"/>
</dbReference>
<evidence type="ECO:0000256" key="3">
    <source>
        <dbReference type="ARBA" id="ARBA00023110"/>
    </source>
</evidence>
<name>A0A0Q1CFJ9_9FLAO</name>
<sequence>MKYKVFVCLIMSVVIFSCKNDDDLEVIAIEASLLSEVSPEDDAEIIEFLQTHFYNYDEFAAPPAGFDYKIRIDTIAGDNTDKIALIDRDELKSASVNVSSDAFGLDDGEENVEHTYYYLEARVGGGGSPTYADSTLLRYRGTLLDGTLFDENQTFSWQELPFTIRGYAQGISNFHAGTEDQIVENGDGTISIANSGIGMFILPSGLAYFNSSPSTLISAYSILLFEVEIGAFIENTDNDNDGVPSILEDLNGDGNLNNDDTDEEDELNNFGFSVPNFQDGDDDGDGVSTNDEITDDDGNIILPYPDADGDGTPDYLDPDTN</sequence>
<dbReference type="Proteomes" id="UP000050827">
    <property type="component" value="Unassembled WGS sequence"/>
</dbReference>
<keyword evidence="4" id="KW-0413">Isomerase</keyword>
<evidence type="ECO:0000256" key="2">
    <source>
        <dbReference type="ARBA" id="ARBA00013194"/>
    </source>
</evidence>
<dbReference type="Gene3D" id="3.10.50.40">
    <property type="match status" value="1"/>
</dbReference>
<evidence type="ECO:0000259" key="6">
    <source>
        <dbReference type="PROSITE" id="PS50059"/>
    </source>
</evidence>
<dbReference type="SUPFAM" id="SSF54534">
    <property type="entry name" value="FKBP-like"/>
    <property type="match status" value="1"/>
</dbReference>
<accession>A0A0Q1CFJ9</accession>
<dbReference type="EMBL" id="LCTZ01000002">
    <property type="protein sequence ID" value="KQC29524.1"/>
    <property type="molecule type" value="Genomic_DNA"/>
</dbReference>
<comment type="caution">
    <text evidence="7">The sequence shown here is derived from an EMBL/GenBank/DDBJ whole genome shotgun (WGS) entry which is preliminary data.</text>
</comment>